<sequence>MRLLFLTKGVGSLAHLNPNVIEAFRRMQNEKKSFCFISFDLEREGPKSLFRKIRLFQPDVALVMRGFAVPRDLVSKICSLGVPVGVWLADDPYHLSDSLRIARPYQFVLTQESSCVPVYRKRKIPAYFLPLAVNPKTYLPLQVKEHYSKDVCFVGNAFPERLHIIDQLAPFLLQKKFILIGKWWQRLKQYSRLKPHIIDGNIPPSEVVQYYNGSKIVLNIHRTCNDIKKNPLNLPAFTPNNRTFDIAACRSFQLISQRRDLGRFYRLGEEIICFNGAQDLKGKMDYYLANEAERKSIASRAYHRTLRQHTYDSRVRHLVKILEHFLLTNRRRGDKASRRQK</sequence>
<evidence type="ECO:0000313" key="2">
    <source>
        <dbReference type="EMBL" id="MFC4076927.1"/>
    </source>
</evidence>
<dbReference type="EC" id="2.4.-.-" evidence="2"/>
<gene>
    <name evidence="2" type="ORF">ACFOUO_08890</name>
</gene>
<keyword evidence="2" id="KW-0808">Transferase</keyword>
<dbReference type="Pfam" id="PF13524">
    <property type="entry name" value="Glyco_trans_1_2"/>
    <property type="match status" value="1"/>
</dbReference>
<evidence type="ECO:0000313" key="3">
    <source>
        <dbReference type="Proteomes" id="UP001595843"/>
    </source>
</evidence>
<name>A0ABV8JGC2_9BACL</name>
<keyword evidence="3" id="KW-1185">Reference proteome</keyword>
<protein>
    <submittedName>
        <fullName evidence="2">Glycosyltransferase</fullName>
        <ecNumber evidence="2">2.4.-.-</ecNumber>
    </submittedName>
</protein>
<dbReference type="RefSeq" id="WP_380704302.1">
    <property type="nucleotide sequence ID" value="NZ_JBHSAP010000009.1"/>
</dbReference>
<dbReference type="GO" id="GO:0016757">
    <property type="term" value="F:glycosyltransferase activity"/>
    <property type="evidence" value="ECO:0007669"/>
    <property type="project" value="UniProtKB-KW"/>
</dbReference>
<dbReference type="InterPro" id="IPR055259">
    <property type="entry name" value="YkvP/CgeB_Glyco_trans-like"/>
</dbReference>
<dbReference type="EMBL" id="JBHSAP010000009">
    <property type="protein sequence ID" value="MFC4076927.1"/>
    <property type="molecule type" value="Genomic_DNA"/>
</dbReference>
<proteinExistence type="predicted"/>
<organism evidence="2 3">
    <name type="scientific">Salinithrix halophila</name>
    <dbReference type="NCBI Taxonomy" id="1485204"/>
    <lineage>
        <taxon>Bacteria</taxon>
        <taxon>Bacillati</taxon>
        <taxon>Bacillota</taxon>
        <taxon>Bacilli</taxon>
        <taxon>Bacillales</taxon>
        <taxon>Thermoactinomycetaceae</taxon>
        <taxon>Salinithrix</taxon>
    </lineage>
</organism>
<feature type="domain" description="Spore protein YkvP/CgeB glycosyl transferase-like" evidence="1">
    <location>
        <begin position="173"/>
        <end position="319"/>
    </location>
</feature>
<dbReference type="Proteomes" id="UP001595843">
    <property type="component" value="Unassembled WGS sequence"/>
</dbReference>
<evidence type="ECO:0000259" key="1">
    <source>
        <dbReference type="Pfam" id="PF13524"/>
    </source>
</evidence>
<comment type="caution">
    <text evidence="2">The sequence shown here is derived from an EMBL/GenBank/DDBJ whole genome shotgun (WGS) entry which is preliminary data.</text>
</comment>
<accession>A0ABV8JGC2</accession>
<reference evidence="3" key="1">
    <citation type="journal article" date="2019" name="Int. J. Syst. Evol. Microbiol.">
        <title>The Global Catalogue of Microorganisms (GCM) 10K type strain sequencing project: providing services to taxonomists for standard genome sequencing and annotation.</title>
        <authorList>
            <consortium name="The Broad Institute Genomics Platform"/>
            <consortium name="The Broad Institute Genome Sequencing Center for Infectious Disease"/>
            <person name="Wu L."/>
            <person name="Ma J."/>
        </authorList>
    </citation>
    <scope>NUCLEOTIDE SEQUENCE [LARGE SCALE GENOMIC DNA]</scope>
    <source>
        <strain evidence="3">IBRC-M 10813</strain>
    </source>
</reference>
<keyword evidence="2" id="KW-0328">Glycosyltransferase</keyword>